<accession>A0A0K2TXS5</accession>
<organism evidence="1">
    <name type="scientific">Lepeophtheirus salmonis</name>
    <name type="common">Salmon louse</name>
    <name type="synonym">Caligus salmonis</name>
    <dbReference type="NCBI Taxonomy" id="72036"/>
    <lineage>
        <taxon>Eukaryota</taxon>
        <taxon>Metazoa</taxon>
        <taxon>Ecdysozoa</taxon>
        <taxon>Arthropoda</taxon>
        <taxon>Crustacea</taxon>
        <taxon>Multicrustacea</taxon>
        <taxon>Hexanauplia</taxon>
        <taxon>Copepoda</taxon>
        <taxon>Siphonostomatoida</taxon>
        <taxon>Caligidae</taxon>
        <taxon>Lepeophtheirus</taxon>
    </lineage>
</organism>
<evidence type="ECO:0000313" key="1">
    <source>
        <dbReference type="EMBL" id="CDW30645.1"/>
    </source>
</evidence>
<dbReference type="AlphaFoldDB" id="A0A0K2TXS5"/>
<protein>
    <submittedName>
        <fullName evidence="1">Uncharacterized protein</fullName>
    </submittedName>
</protein>
<dbReference type="EMBL" id="HACA01013284">
    <property type="protein sequence ID" value="CDW30645.1"/>
    <property type="molecule type" value="Transcribed_RNA"/>
</dbReference>
<sequence length="50" mass="5663">MREKQLEVLLECIKVNRVSADSDPFPQYGIECCQSPQSLHLLALPYLGND</sequence>
<reference evidence="1" key="1">
    <citation type="submission" date="2014-05" db="EMBL/GenBank/DDBJ databases">
        <authorList>
            <person name="Chronopoulou M."/>
        </authorList>
    </citation>
    <scope>NUCLEOTIDE SEQUENCE</scope>
    <source>
        <tissue evidence="1">Whole organism</tissue>
    </source>
</reference>
<proteinExistence type="predicted"/>
<name>A0A0K2TXS5_LEPSM</name>